<dbReference type="AGR" id="Xenbase:XB-GENE-5957474"/>
<evidence type="ECO:0000256" key="10">
    <source>
        <dbReference type="SAM" id="MobiDB-lite"/>
    </source>
</evidence>
<evidence type="ECO:0000256" key="3">
    <source>
        <dbReference type="ARBA" id="ARBA00011546"/>
    </source>
</evidence>
<dbReference type="SMART" id="SM00164">
    <property type="entry name" value="TBC"/>
    <property type="match status" value="1"/>
</dbReference>
<evidence type="ECO:0000256" key="6">
    <source>
        <dbReference type="ARBA" id="ARBA00023136"/>
    </source>
</evidence>
<sequence>MAKNWRLFSQYLATILAIIFTMSCEPPVLIISEDDVWEIDSTTYADCGHFVDWDQFPSFTEERRSPSPQELPHSHKELKRMAREGHWAKRKNLRAEAYNNIIKNIGCRSGTPDASVYHDVSERLFGRRGILDHPLPDFLDGCLPPAYCLNARGETAVKKVLICIGNQYPDITYSPSLPSVVALLLHFSEDEAECFERACRLISCIENHKCYVDQSFLAYEASCMTFGDLAKKYCQAGHKLITTSCENSSEIFSDWIMWIFGDLPFEYTIRIFDIFLLEGNKVLYRVALALLKHYRSHVDHEVTDVRTDIQDFVKNISHHLSVQKLLEKAFSIRLFSHKEIWLLQLANRKALSQRGITVMQPRQPAHMAINLLEFNSVIVTAQEMRVIWSWIPERFSLYPPVLLFSTMEHGYSLQRFYTHCEGFEPTVLLIKTTGEEVCGSFLSSDWNERRKCSGQVATYFGTGECFVFSVRPEMERHEWVVVKKPELVKSAPPSPCSRPRSYSNGSRVSTSPLRPSTPTLSSAPSSPSLFPNYLTVPGDGSCGRLSPFLSVRHFQLPTKTASMFMSGNNSGIIIGGGGGQALNIDANLNIGRTEHCETFDNPPLCEENFHIQHLEVWGCQNS</sequence>
<keyword evidence="13" id="KW-1185">Reference proteome</keyword>
<evidence type="ECO:0000256" key="7">
    <source>
        <dbReference type="ARBA" id="ARBA00023329"/>
    </source>
</evidence>
<dbReference type="PROSITE" id="PS51886">
    <property type="entry name" value="TLDC"/>
    <property type="match status" value="1"/>
</dbReference>
<dbReference type="Pfam" id="PF07534">
    <property type="entry name" value="TLD"/>
    <property type="match status" value="2"/>
</dbReference>
<dbReference type="InterPro" id="IPR035969">
    <property type="entry name" value="Rab-GAP_TBC_sf"/>
</dbReference>
<feature type="signal peptide" evidence="11">
    <location>
        <begin position="1"/>
        <end position="23"/>
    </location>
</feature>
<dbReference type="Proteomes" id="UP000186698">
    <property type="component" value="Chromosome 9_10L"/>
</dbReference>
<keyword evidence="7" id="KW-0968">Cytoplasmic vesicle</keyword>
<dbReference type="KEGG" id="xla:443683"/>
<dbReference type="CTD" id="443683"/>
<evidence type="ECO:0000256" key="11">
    <source>
        <dbReference type="SAM" id="SignalP"/>
    </source>
</evidence>
<comment type="function">
    <text evidence="9">May act as a GTPase-activating protein for Rab family protein(s). Involved in neuronal projections development, probably through a negative modulation of ARF6 function. Involved in the regulation of synaptic vesicle trafficking.</text>
</comment>
<comment type="subcellular location">
    <subcellularLocation>
        <location evidence="1">Cytoplasmic vesicle membrane</location>
    </subcellularLocation>
    <subcellularLocation>
        <location evidence="2">Endomembrane system</location>
        <topology evidence="2">Peripheral membrane protein</topology>
    </subcellularLocation>
    <subcellularLocation>
        <location evidence="8">Synapse</location>
    </subcellularLocation>
</comment>
<feature type="domain" description="TLDc" evidence="12">
    <location>
        <begin position="377"/>
        <end position="620"/>
    </location>
</feature>
<keyword evidence="6" id="KW-0472">Membrane</keyword>
<dbReference type="GO" id="GO:0030659">
    <property type="term" value="C:cytoplasmic vesicle membrane"/>
    <property type="evidence" value="ECO:0007669"/>
    <property type="project" value="UniProtKB-SubCell"/>
</dbReference>
<protein>
    <recommendedName>
        <fullName evidence="4">TBC1 domain family member 24</fullName>
    </recommendedName>
</protein>
<dbReference type="GeneID" id="443683"/>
<comment type="subunit">
    <text evidence="3">Interacts with ARF6.</text>
</comment>
<organism evidence="13 14">
    <name type="scientific">Xenopus laevis</name>
    <name type="common">African clawed frog</name>
    <dbReference type="NCBI Taxonomy" id="8355"/>
    <lineage>
        <taxon>Eukaryota</taxon>
        <taxon>Metazoa</taxon>
        <taxon>Chordata</taxon>
        <taxon>Craniata</taxon>
        <taxon>Vertebrata</taxon>
        <taxon>Euteleostomi</taxon>
        <taxon>Amphibia</taxon>
        <taxon>Batrachia</taxon>
        <taxon>Anura</taxon>
        <taxon>Pipoidea</taxon>
        <taxon>Pipidae</taxon>
        <taxon>Xenopodinae</taxon>
        <taxon>Xenopus</taxon>
        <taxon>Xenopus</taxon>
    </lineage>
</organism>
<name>A0A8J0TTN4_XENLA</name>
<dbReference type="Xenbase" id="XB-GENE-5957474">
    <property type="gene designation" value="tbc1d24.2.L"/>
</dbReference>
<dbReference type="GO" id="GO:0012505">
    <property type="term" value="C:endomembrane system"/>
    <property type="evidence" value="ECO:0007669"/>
    <property type="project" value="UniProtKB-SubCell"/>
</dbReference>
<dbReference type="RefSeq" id="XP_018090957.1">
    <property type="nucleotide sequence ID" value="XM_018235468.2"/>
</dbReference>
<evidence type="ECO:0000313" key="13">
    <source>
        <dbReference type="Proteomes" id="UP000186698"/>
    </source>
</evidence>
<dbReference type="GO" id="GO:0045202">
    <property type="term" value="C:synapse"/>
    <property type="evidence" value="ECO:0007669"/>
    <property type="project" value="UniProtKB-SubCell"/>
</dbReference>
<dbReference type="AlphaFoldDB" id="A0A8J0TTN4"/>
<dbReference type="OrthoDB" id="10065050at2759"/>
<feature type="chain" id="PRO_5035212965" description="TBC1 domain family member 24" evidence="11">
    <location>
        <begin position="24"/>
        <end position="622"/>
    </location>
</feature>
<evidence type="ECO:0000259" key="12">
    <source>
        <dbReference type="PROSITE" id="PS51886"/>
    </source>
</evidence>
<evidence type="ECO:0000256" key="8">
    <source>
        <dbReference type="ARBA" id="ARBA00034103"/>
    </source>
</evidence>
<dbReference type="Gene3D" id="1.10.472.80">
    <property type="entry name" value="Ypt/Rab-GAP domain of gyp1p, domain 3"/>
    <property type="match status" value="1"/>
</dbReference>
<dbReference type="PANTHER" id="PTHR23354:SF124">
    <property type="entry name" value="TBC1 DOMAIN FAMILY MEMBER 24"/>
    <property type="match status" value="1"/>
</dbReference>
<evidence type="ECO:0000256" key="9">
    <source>
        <dbReference type="ARBA" id="ARBA00046245"/>
    </source>
</evidence>
<evidence type="ECO:0000313" key="15">
    <source>
        <dbReference type="Xenbase" id="XB-GENE-5957474"/>
    </source>
</evidence>
<evidence type="ECO:0000256" key="2">
    <source>
        <dbReference type="ARBA" id="ARBA00004184"/>
    </source>
</evidence>
<dbReference type="PROSITE" id="PS51257">
    <property type="entry name" value="PROKAR_LIPOPROTEIN"/>
    <property type="match status" value="1"/>
</dbReference>
<dbReference type="InterPro" id="IPR000195">
    <property type="entry name" value="Rab-GAP-TBC_dom"/>
</dbReference>
<proteinExistence type="predicted"/>
<gene>
    <name evidence="14 15" type="primary">tbc1d24.2.L</name>
</gene>
<keyword evidence="5" id="KW-0770">Synapse</keyword>
<feature type="region of interest" description="Disordered" evidence="10">
    <location>
        <begin position="488"/>
        <end position="526"/>
    </location>
</feature>
<evidence type="ECO:0000256" key="1">
    <source>
        <dbReference type="ARBA" id="ARBA00004156"/>
    </source>
</evidence>
<evidence type="ECO:0000256" key="5">
    <source>
        <dbReference type="ARBA" id="ARBA00023018"/>
    </source>
</evidence>
<dbReference type="PANTHER" id="PTHR23354">
    <property type="entry name" value="NUCLEOLAR PROTEIN 7/ESTROGEN RECEPTOR COACTIVATOR-RELATED"/>
    <property type="match status" value="1"/>
</dbReference>
<reference evidence="14" key="1">
    <citation type="submission" date="2025-08" db="UniProtKB">
        <authorList>
            <consortium name="RefSeq"/>
        </authorList>
    </citation>
    <scope>IDENTIFICATION</scope>
    <source>
        <strain evidence="14">J_2021</strain>
        <tissue evidence="14">Erythrocytes</tissue>
    </source>
</reference>
<accession>A0A8J0TTN4</accession>
<keyword evidence="11" id="KW-0732">Signal</keyword>
<evidence type="ECO:0000256" key="4">
    <source>
        <dbReference type="ARBA" id="ARBA00014206"/>
    </source>
</evidence>
<dbReference type="Pfam" id="PF00566">
    <property type="entry name" value="RabGAP-TBC"/>
    <property type="match status" value="1"/>
</dbReference>
<feature type="compositionally biased region" description="Low complexity" evidence="10">
    <location>
        <begin position="497"/>
        <end position="526"/>
    </location>
</feature>
<dbReference type="SMART" id="SM00584">
    <property type="entry name" value="TLDc"/>
    <property type="match status" value="1"/>
</dbReference>
<dbReference type="InterPro" id="IPR006571">
    <property type="entry name" value="TLDc_dom"/>
</dbReference>
<evidence type="ECO:0000313" key="14">
    <source>
        <dbReference type="RefSeq" id="XP_018090957.1"/>
    </source>
</evidence>
<dbReference type="SUPFAM" id="SSF47923">
    <property type="entry name" value="Ypt/Rab-GAP domain of gyp1p"/>
    <property type="match status" value="1"/>
</dbReference>